<dbReference type="SUPFAM" id="SSF56317">
    <property type="entry name" value="Carbon-nitrogen hydrolase"/>
    <property type="match status" value="1"/>
</dbReference>
<proteinExistence type="inferred from homology"/>
<keyword evidence="2" id="KW-0378">Hydrolase</keyword>
<comment type="similarity">
    <text evidence="1">Belongs to the carbon-nitrogen hydrolase superfamily. NIT1/NIT2 family.</text>
</comment>
<evidence type="ECO:0000256" key="2">
    <source>
        <dbReference type="ARBA" id="ARBA00022801"/>
    </source>
</evidence>
<dbReference type="InterPro" id="IPR036526">
    <property type="entry name" value="C-N_Hydrolase_sf"/>
</dbReference>
<dbReference type="InterPro" id="IPR003010">
    <property type="entry name" value="C-N_Hydrolase"/>
</dbReference>
<accession>A0A9D1V051</accession>
<reference evidence="7" key="2">
    <citation type="submission" date="2021-04" db="EMBL/GenBank/DDBJ databases">
        <authorList>
            <person name="Gilroy R."/>
        </authorList>
    </citation>
    <scope>NUCLEOTIDE SEQUENCE</scope>
    <source>
        <strain evidence="7">23274</strain>
    </source>
</reference>
<dbReference type="EC" id="3.5.1.3" evidence="3"/>
<dbReference type="FunFam" id="3.60.110.10:FF:000004">
    <property type="entry name" value="Carbon-nitrogen hydrolase"/>
    <property type="match status" value="1"/>
</dbReference>
<dbReference type="EMBL" id="DXFT01000099">
    <property type="protein sequence ID" value="HIX03483.1"/>
    <property type="molecule type" value="Genomic_DNA"/>
</dbReference>
<gene>
    <name evidence="7" type="ORF">H9863_05120</name>
</gene>
<dbReference type="NCBIfam" id="NF007757">
    <property type="entry name" value="PRK10438.1"/>
    <property type="match status" value="1"/>
</dbReference>
<dbReference type="Pfam" id="PF00795">
    <property type="entry name" value="CN_hydrolase"/>
    <property type="match status" value="1"/>
</dbReference>
<dbReference type="InterPro" id="IPR052737">
    <property type="entry name" value="Omega-amidase_YafV"/>
</dbReference>
<reference evidence="7" key="1">
    <citation type="journal article" date="2021" name="PeerJ">
        <title>Extensive microbial diversity within the chicken gut microbiome revealed by metagenomics and culture.</title>
        <authorList>
            <person name="Gilroy R."/>
            <person name="Ravi A."/>
            <person name="Getino M."/>
            <person name="Pursley I."/>
            <person name="Horton D.L."/>
            <person name="Alikhan N.F."/>
            <person name="Baker D."/>
            <person name="Gharbi K."/>
            <person name="Hall N."/>
            <person name="Watson M."/>
            <person name="Adriaenssens E.M."/>
            <person name="Foster-Nyarko E."/>
            <person name="Jarju S."/>
            <person name="Secka A."/>
            <person name="Antonio M."/>
            <person name="Oren A."/>
            <person name="Chaudhuri R.R."/>
            <person name="La Ragione R."/>
            <person name="Hildebrand F."/>
            <person name="Pallen M.J."/>
        </authorList>
    </citation>
    <scope>NUCLEOTIDE SEQUENCE</scope>
    <source>
        <strain evidence="7">23274</strain>
    </source>
</reference>
<dbReference type="PANTHER" id="PTHR47799">
    <property type="entry name" value="OMEGA-AMIDASE YAFV"/>
    <property type="match status" value="1"/>
</dbReference>
<evidence type="ECO:0000256" key="1">
    <source>
        <dbReference type="ARBA" id="ARBA00010613"/>
    </source>
</evidence>
<evidence type="ECO:0000259" key="6">
    <source>
        <dbReference type="PROSITE" id="PS50263"/>
    </source>
</evidence>
<comment type="caution">
    <text evidence="7">The sequence shown here is derived from an EMBL/GenBank/DDBJ whole genome shotgun (WGS) entry which is preliminary data.</text>
</comment>
<sequence length="270" mass="30213">MKIALVQSALAWGQVERNLENFESKLSEPLGCDVVVLPEMFVSGCVMGKRPREEAVAEKAAVAACFGEVEERMSVWAGRQDAAVLGSTAVEKGGRFFNRLVVALPDGKRLYYDKRHCFRMGGESEHYSGGSRRLVFDFRGMRIAPFICYDLRFPVWSRNTEGYDLAVYVANWPASRREVWNVLLRARAIENQSFVAAVNCVGEDAGGLRYAGDSGLWDARGQVVAAAREYEEGIVVADCDLEALREFRRKFPVLEDRDGFRLEGGCEDVF</sequence>
<evidence type="ECO:0000256" key="4">
    <source>
        <dbReference type="ARBA" id="ARBA00052904"/>
    </source>
</evidence>
<dbReference type="AlphaFoldDB" id="A0A9D1V051"/>
<evidence type="ECO:0000256" key="5">
    <source>
        <dbReference type="ARBA" id="ARBA00072139"/>
    </source>
</evidence>
<evidence type="ECO:0000313" key="8">
    <source>
        <dbReference type="Proteomes" id="UP000824202"/>
    </source>
</evidence>
<comment type="catalytic activity">
    <reaction evidence="4">
        <text>a monoamide of a dicarboxylate + H2O = a dicarboxylate + NH4(+)</text>
        <dbReference type="Rhea" id="RHEA:11716"/>
        <dbReference type="ChEBI" id="CHEBI:15377"/>
        <dbReference type="ChEBI" id="CHEBI:28938"/>
        <dbReference type="ChEBI" id="CHEBI:28965"/>
        <dbReference type="ChEBI" id="CHEBI:77450"/>
        <dbReference type="EC" id="3.5.1.3"/>
    </reaction>
</comment>
<dbReference type="PROSITE" id="PS50263">
    <property type="entry name" value="CN_HYDROLASE"/>
    <property type="match status" value="1"/>
</dbReference>
<evidence type="ECO:0000256" key="3">
    <source>
        <dbReference type="ARBA" id="ARBA00039118"/>
    </source>
</evidence>
<dbReference type="Proteomes" id="UP000824202">
    <property type="component" value="Unassembled WGS sequence"/>
</dbReference>
<dbReference type="Gene3D" id="3.60.110.10">
    <property type="entry name" value="Carbon-nitrogen hydrolase"/>
    <property type="match status" value="1"/>
</dbReference>
<dbReference type="GO" id="GO:0106008">
    <property type="term" value="F:2-oxoglutaramate amidase activity"/>
    <property type="evidence" value="ECO:0007669"/>
    <property type="project" value="TreeGrafter"/>
</dbReference>
<organism evidence="7 8">
    <name type="scientific">Candidatus Odoribacter faecigallinarum</name>
    <dbReference type="NCBI Taxonomy" id="2838706"/>
    <lineage>
        <taxon>Bacteria</taxon>
        <taxon>Pseudomonadati</taxon>
        <taxon>Bacteroidota</taxon>
        <taxon>Bacteroidia</taxon>
        <taxon>Bacteroidales</taxon>
        <taxon>Odoribacteraceae</taxon>
        <taxon>Odoribacter</taxon>
    </lineage>
</organism>
<dbReference type="PROSITE" id="PS01227">
    <property type="entry name" value="UPF0012"/>
    <property type="match status" value="1"/>
</dbReference>
<protein>
    <recommendedName>
        <fullName evidence="5">Omega-amidase YafV</fullName>
        <ecNumber evidence="3">3.5.1.3</ecNumber>
    </recommendedName>
</protein>
<dbReference type="PANTHER" id="PTHR47799:SF1">
    <property type="entry name" value="OMEGA-AMIDASE YAFV"/>
    <property type="match status" value="1"/>
</dbReference>
<dbReference type="InterPro" id="IPR001110">
    <property type="entry name" value="UPF0012_CS"/>
</dbReference>
<name>A0A9D1V051_9BACT</name>
<evidence type="ECO:0000313" key="7">
    <source>
        <dbReference type="EMBL" id="HIX03483.1"/>
    </source>
</evidence>
<feature type="domain" description="CN hydrolase" evidence="6">
    <location>
        <begin position="1"/>
        <end position="241"/>
    </location>
</feature>
<dbReference type="GO" id="GO:0050152">
    <property type="term" value="F:omega-amidase activity"/>
    <property type="evidence" value="ECO:0007669"/>
    <property type="project" value="UniProtKB-EC"/>
</dbReference>